<keyword evidence="1" id="KW-0732">Signal</keyword>
<feature type="signal peptide" evidence="1">
    <location>
        <begin position="1"/>
        <end position="21"/>
    </location>
</feature>
<dbReference type="AlphaFoldDB" id="A0AA36DPK1"/>
<organism evidence="2 3">
    <name type="scientific">Cylicocyclus nassatus</name>
    <name type="common">Nematode worm</name>
    <dbReference type="NCBI Taxonomy" id="53992"/>
    <lineage>
        <taxon>Eukaryota</taxon>
        <taxon>Metazoa</taxon>
        <taxon>Ecdysozoa</taxon>
        <taxon>Nematoda</taxon>
        <taxon>Chromadorea</taxon>
        <taxon>Rhabditida</taxon>
        <taxon>Rhabditina</taxon>
        <taxon>Rhabditomorpha</taxon>
        <taxon>Strongyloidea</taxon>
        <taxon>Strongylidae</taxon>
        <taxon>Cylicocyclus</taxon>
    </lineage>
</organism>
<dbReference type="EMBL" id="CATQJL010000001">
    <property type="protein sequence ID" value="CAJ0590885.1"/>
    <property type="molecule type" value="Genomic_DNA"/>
</dbReference>
<name>A0AA36DPK1_CYLNA</name>
<evidence type="ECO:0000313" key="3">
    <source>
        <dbReference type="Proteomes" id="UP001176961"/>
    </source>
</evidence>
<evidence type="ECO:0000313" key="2">
    <source>
        <dbReference type="EMBL" id="CAJ0590885.1"/>
    </source>
</evidence>
<proteinExistence type="predicted"/>
<gene>
    <name evidence="2" type="ORF">CYNAS_LOCUS2868</name>
</gene>
<evidence type="ECO:0000256" key="1">
    <source>
        <dbReference type="SAM" id="SignalP"/>
    </source>
</evidence>
<reference evidence="2" key="1">
    <citation type="submission" date="2023-07" db="EMBL/GenBank/DDBJ databases">
        <authorList>
            <consortium name="CYATHOMIX"/>
        </authorList>
    </citation>
    <scope>NUCLEOTIDE SEQUENCE</scope>
    <source>
        <strain evidence="2">N/A</strain>
    </source>
</reference>
<keyword evidence="3" id="KW-1185">Reference proteome</keyword>
<protein>
    <submittedName>
        <fullName evidence="2">Uncharacterized protein</fullName>
    </submittedName>
</protein>
<sequence length="181" mass="20520">MAITMSMELLLSVIAVSVVHADAYGCEGRISDDPGDCPCEKRNGSLALEELEFQKEANAAFKKKCYPNVTVYSCAVEENTYTVDYFNQLMKELNIHDPKKMRSYPDYRPGLGFTDELLFKVINRSDFTKETSSEVAKSFIFGEYKTEVEELCALKNPKLGCRVHLKGTDYVFLSCLARYDD</sequence>
<feature type="chain" id="PRO_5041458740" evidence="1">
    <location>
        <begin position="22"/>
        <end position="181"/>
    </location>
</feature>
<accession>A0AA36DPK1</accession>
<comment type="caution">
    <text evidence="2">The sequence shown here is derived from an EMBL/GenBank/DDBJ whole genome shotgun (WGS) entry which is preliminary data.</text>
</comment>
<dbReference type="Proteomes" id="UP001176961">
    <property type="component" value="Unassembled WGS sequence"/>
</dbReference>